<organism evidence="1">
    <name type="scientific">marine sediment metagenome</name>
    <dbReference type="NCBI Taxonomy" id="412755"/>
    <lineage>
        <taxon>unclassified sequences</taxon>
        <taxon>metagenomes</taxon>
        <taxon>ecological metagenomes</taxon>
    </lineage>
</organism>
<dbReference type="AlphaFoldDB" id="X1D109"/>
<name>X1D109_9ZZZZ</name>
<gene>
    <name evidence="1" type="ORF">S01H4_58385</name>
</gene>
<sequence length="40" mass="4848">NGCHLQVNKTFTNKQLLNMTKEELKNNPKIKAWIKWIRHE</sequence>
<proteinExistence type="predicted"/>
<feature type="non-terminal residue" evidence="1">
    <location>
        <position position="1"/>
    </location>
</feature>
<evidence type="ECO:0000313" key="1">
    <source>
        <dbReference type="EMBL" id="GAH14486.1"/>
    </source>
</evidence>
<accession>X1D109</accession>
<protein>
    <submittedName>
        <fullName evidence="1">Uncharacterized protein</fullName>
    </submittedName>
</protein>
<reference evidence="1" key="1">
    <citation type="journal article" date="2014" name="Front. Microbiol.">
        <title>High frequency of phylogenetically diverse reductive dehalogenase-homologous genes in deep subseafloor sedimentary metagenomes.</title>
        <authorList>
            <person name="Kawai M."/>
            <person name="Futagami T."/>
            <person name="Toyoda A."/>
            <person name="Takaki Y."/>
            <person name="Nishi S."/>
            <person name="Hori S."/>
            <person name="Arai W."/>
            <person name="Tsubouchi T."/>
            <person name="Morono Y."/>
            <person name="Uchiyama I."/>
            <person name="Ito T."/>
            <person name="Fujiyama A."/>
            <person name="Inagaki F."/>
            <person name="Takami H."/>
        </authorList>
    </citation>
    <scope>NUCLEOTIDE SEQUENCE</scope>
    <source>
        <strain evidence="1">Expedition CK06-06</strain>
    </source>
</reference>
<comment type="caution">
    <text evidence="1">The sequence shown here is derived from an EMBL/GenBank/DDBJ whole genome shotgun (WGS) entry which is preliminary data.</text>
</comment>
<dbReference type="EMBL" id="BART01034099">
    <property type="protein sequence ID" value="GAH14486.1"/>
    <property type="molecule type" value="Genomic_DNA"/>
</dbReference>